<evidence type="ECO:0000313" key="3">
    <source>
        <dbReference type="Proteomes" id="UP000001861"/>
    </source>
</evidence>
<proteinExistence type="predicted"/>
<dbReference type="VEuPathDB" id="FungiDB:CC1G_14961"/>
<name>D6RP93_COPC7</name>
<dbReference type="HOGENOM" id="CLU_1865019_0_0_1"/>
<accession>D6RP93</accession>
<dbReference type="KEGG" id="cci:CC1G_14961"/>
<dbReference type="AlphaFoldDB" id="D6RP93"/>
<sequence length="137" mass="15572">MKNYGGGLGLYLRSVPRLGAMYPAHVQSRHGFGSCWVGIQGPPLVCALQKARRGEKDQEKAPVNPSIRESSESTHAFDPSKHCQHIEKHNMFFHYIFVVIRRIGVGSCRQIEEATKHPKSTLEAFFFDTESEFRMNH</sequence>
<protein>
    <submittedName>
        <fullName evidence="2">Uncharacterized protein</fullName>
    </submittedName>
</protein>
<dbReference type="InParanoid" id="D6RP93"/>
<gene>
    <name evidence="2" type="ORF">CC1G_14961</name>
</gene>
<comment type="caution">
    <text evidence="2">The sequence shown here is derived from an EMBL/GenBank/DDBJ whole genome shotgun (WGS) entry which is preliminary data.</text>
</comment>
<reference evidence="2 3" key="1">
    <citation type="journal article" date="2010" name="Proc. Natl. Acad. Sci. U.S.A.">
        <title>Insights into evolution of multicellular fungi from the assembled chromosomes of the mushroom Coprinopsis cinerea (Coprinus cinereus).</title>
        <authorList>
            <person name="Stajich J.E."/>
            <person name="Wilke S.K."/>
            <person name="Ahren D."/>
            <person name="Au C.H."/>
            <person name="Birren B.W."/>
            <person name="Borodovsky M."/>
            <person name="Burns C."/>
            <person name="Canback B."/>
            <person name="Casselton L.A."/>
            <person name="Cheng C.K."/>
            <person name="Deng J."/>
            <person name="Dietrich F.S."/>
            <person name="Fargo D.C."/>
            <person name="Farman M.L."/>
            <person name="Gathman A.C."/>
            <person name="Goldberg J."/>
            <person name="Guigo R."/>
            <person name="Hoegger P.J."/>
            <person name="Hooker J.B."/>
            <person name="Huggins A."/>
            <person name="James T.Y."/>
            <person name="Kamada T."/>
            <person name="Kilaru S."/>
            <person name="Kodira C."/>
            <person name="Kues U."/>
            <person name="Kupfer D."/>
            <person name="Kwan H.S."/>
            <person name="Lomsadze A."/>
            <person name="Li W."/>
            <person name="Lilly W.W."/>
            <person name="Ma L.J."/>
            <person name="Mackey A.J."/>
            <person name="Manning G."/>
            <person name="Martin F."/>
            <person name="Muraguchi H."/>
            <person name="Natvig D.O."/>
            <person name="Palmerini H."/>
            <person name="Ramesh M.A."/>
            <person name="Rehmeyer C.J."/>
            <person name="Roe B.A."/>
            <person name="Shenoy N."/>
            <person name="Stanke M."/>
            <person name="Ter-Hovhannisyan V."/>
            <person name="Tunlid A."/>
            <person name="Velagapudi R."/>
            <person name="Vision T.J."/>
            <person name="Zeng Q."/>
            <person name="Zolan M.E."/>
            <person name="Pukkila P.J."/>
        </authorList>
    </citation>
    <scope>NUCLEOTIDE SEQUENCE [LARGE SCALE GENOMIC DNA]</scope>
    <source>
        <strain evidence="3">Okayama-7 / 130 / ATCC MYA-4618 / FGSC 9003</strain>
    </source>
</reference>
<keyword evidence="3" id="KW-1185">Reference proteome</keyword>
<evidence type="ECO:0000256" key="1">
    <source>
        <dbReference type="SAM" id="MobiDB-lite"/>
    </source>
</evidence>
<feature type="region of interest" description="Disordered" evidence="1">
    <location>
        <begin position="51"/>
        <end position="77"/>
    </location>
</feature>
<organism evidence="2 3">
    <name type="scientific">Coprinopsis cinerea (strain Okayama-7 / 130 / ATCC MYA-4618 / FGSC 9003)</name>
    <name type="common">Inky cap fungus</name>
    <name type="synonym">Hormographiella aspergillata</name>
    <dbReference type="NCBI Taxonomy" id="240176"/>
    <lineage>
        <taxon>Eukaryota</taxon>
        <taxon>Fungi</taxon>
        <taxon>Dikarya</taxon>
        <taxon>Basidiomycota</taxon>
        <taxon>Agaricomycotina</taxon>
        <taxon>Agaricomycetes</taxon>
        <taxon>Agaricomycetidae</taxon>
        <taxon>Agaricales</taxon>
        <taxon>Agaricineae</taxon>
        <taxon>Psathyrellaceae</taxon>
        <taxon>Coprinopsis</taxon>
    </lineage>
</organism>
<evidence type="ECO:0000313" key="2">
    <source>
        <dbReference type="EMBL" id="EFI27136.1"/>
    </source>
</evidence>
<dbReference type="RefSeq" id="XP_002910630.1">
    <property type="nucleotide sequence ID" value="XM_002910584.1"/>
</dbReference>
<dbReference type="Proteomes" id="UP000001861">
    <property type="component" value="Unassembled WGS sequence"/>
</dbReference>
<dbReference type="EMBL" id="AACS02000008">
    <property type="protein sequence ID" value="EFI27136.1"/>
    <property type="molecule type" value="Genomic_DNA"/>
</dbReference>
<dbReference type="GeneID" id="9379039"/>